<accession>A0ABR8IWB1</accession>
<keyword evidence="2" id="KW-1185">Reference proteome</keyword>
<comment type="caution">
    <text evidence="1">The sequence shown here is derived from an EMBL/GenBank/DDBJ whole genome shotgun (WGS) entry which is preliminary data.</text>
</comment>
<dbReference type="Proteomes" id="UP000660270">
    <property type="component" value="Unassembled WGS sequence"/>
</dbReference>
<evidence type="ECO:0000313" key="1">
    <source>
        <dbReference type="EMBL" id="MBD2686498.1"/>
    </source>
</evidence>
<dbReference type="RefSeq" id="WP_190387321.1">
    <property type="nucleotide sequence ID" value="NZ_JACJTM010000034.1"/>
</dbReference>
<evidence type="ECO:0000313" key="2">
    <source>
        <dbReference type="Proteomes" id="UP000660270"/>
    </source>
</evidence>
<proteinExistence type="predicted"/>
<dbReference type="GeneID" id="78217207"/>
<reference evidence="1 2" key="1">
    <citation type="journal article" date="2020" name="ISME J.">
        <title>Comparative genomics reveals insights into cyanobacterial evolution and habitat adaptation.</title>
        <authorList>
            <person name="Chen M.Y."/>
            <person name="Teng W.K."/>
            <person name="Zhao L."/>
            <person name="Hu C.X."/>
            <person name="Zhou Y.K."/>
            <person name="Han B.P."/>
            <person name="Song L.R."/>
            <person name="Shu W.S."/>
        </authorList>
    </citation>
    <scope>NUCLEOTIDE SEQUENCE [LARGE SCALE GENOMIC DNA]</scope>
    <source>
        <strain evidence="1 2">FACHB-1249</strain>
    </source>
</reference>
<sequence>MRALARTTEVLSLIFVLHNTGNLAISHDYTTPAMRIDCETGEMRMK</sequence>
<dbReference type="EMBL" id="JACJTM010000034">
    <property type="protein sequence ID" value="MBD2686498.1"/>
    <property type="molecule type" value="Genomic_DNA"/>
</dbReference>
<protein>
    <submittedName>
        <fullName evidence="1">Uncharacterized protein</fullName>
    </submittedName>
</protein>
<organism evidence="1 2">
    <name type="scientific">Aphanizomenon flos-aquae FACHB-1249</name>
    <dbReference type="NCBI Taxonomy" id="2692889"/>
    <lineage>
        <taxon>Bacteria</taxon>
        <taxon>Bacillati</taxon>
        <taxon>Cyanobacteriota</taxon>
        <taxon>Cyanophyceae</taxon>
        <taxon>Nostocales</taxon>
        <taxon>Aphanizomenonaceae</taxon>
        <taxon>Aphanizomenon</taxon>
    </lineage>
</organism>
<gene>
    <name evidence="1" type="ORF">H6G43_15030</name>
</gene>
<name>A0ABR8IWB1_APHFL</name>